<sequence>MIDSKNINRDFSVLIVDDDENKIYMNQMFLELNGITPTVITGGDYLNKLILAIKGIHAVSKYPIIFLDENFEASTRITGTEIATNLVNGFKKQGGILIPFSNTPEDQLDSWNREIKDSRAWMIVNDTRIPYEYFTTGDIHDICDNFSENISNGESSSEIKIS</sequence>
<evidence type="ECO:0000313" key="1">
    <source>
        <dbReference type="EMBL" id="NLE30715.1"/>
    </source>
</evidence>
<dbReference type="Proteomes" id="UP000554004">
    <property type="component" value="Unassembled WGS sequence"/>
</dbReference>
<gene>
    <name evidence="1" type="ORF">GX618_00350</name>
</gene>
<evidence type="ECO:0000313" key="2">
    <source>
        <dbReference type="Proteomes" id="UP000554004"/>
    </source>
</evidence>
<dbReference type="AlphaFoldDB" id="A0A847ESK6"/>
<proteinExistence type="predicted"/>
<name>A0A847ESK6_9BACT</name>
<comment type="caution">
    <text evidence="1">The sequence shown here is derived from an EMBL/GenBank/DDBJ whole genome shotgun (WGS) entry which is preliminary data.</text>
</comment>
<reference evidence="1 2" key="1">
    <citation type="journal article" date="2020" name="Biotechnol. Biofuels">
        <title>New insights from the biogas microbiome by comprehensive genome-resolved metagenomics of nearly 1600 species originating from multiple anaerobic digesters.</title>
        <authorList>
            <person name="Campanaro S."/>
            <person name="Treu L."/>
            <person name="Rodriguez-R L.M."/>
            <person name="Kovalovszki A."/>
            <person name="Ziels R.M."/>
            <person name="Maus I."/>
            <person name="Zhu X."/>
            <person name="Kougias P.G."/>
            <person name="Basile A."/>
            <person name="Luo G."/>
            <person name="Schluter A."/>
            <person name="Konstantinidis K.T."/>
            <person name="Angelidaki I."/>
        </authorList>
    </citation>
    <scope>NUCLEOTIDE SEQUENCE [LARGE SCALE GENOMIC DNA]</scope>
    <source>
        <strain evidence="1">AS06rmzACSIP_421</strain>
    </source>
</reference>
<evidence type="ECO:0008006" key="3">
    <source>
        <dbReference type="Google" id="ProtNLM"/>
    </source>
</evidence>
<accession>A0A847ESK6</accession>
<organism evidence="1 2">
    <name type="scientific">Candidatus Dojkabacteria bacterium</name>
    <dbReference type="NCBI Taxonomy" id="2099670"/>
    <lineage>
        <taxon>Bacteria</taxon>
        <taxon>Candidatus Dojkabacteria</taxon>
    </lineage>
</organism>
<protein>
    <recommendedName>
        <fullName evidence="3">Response regulator</fullName>
    </recommendedName>
</protein>
<dbReference type="EMBL" id="JAAZAL010000014">
    <property type="protein sequence ID" value="NLE30715.1"/>
    <property type="molecule type" value="Genomic_DNA"/>
</dbReference>